<name>A0AAV4CYK6_9GAST</name>
<dbReference type="InterPro" id="IPR036397">
    <property type="entry name" value="RNaseH_sf"/>
</dbReference>
<gene>
    <name evidence="1" type="ORF">PoB_006353200</name>
</gene>
<organism evidence="1 2">
    <name type="scientific">Plakobranchus ocellatus</name>
    <dbReference type="NCBI Taxonomy" id="259542"/>
    <lineage>
        <taxon>Eukaryota</taxon>
        <taxon>Metazoa</taxon>
        <taxon>Spiralia</taxon>
        <taxon>Lophotrochozoa</taxon>
        <taxon>Mollusca</taxon>
        <taxon>Gastropoda</taxon>
        <taxon>Heterobranchia</taxon>
        <taxon>Euthyneura</taxon>
        <taxon>Panpulmonata</taxon>
        <taxon>Sacoglossa</taxon>
        <taxon>Placobranchoidea</taxon>
        <taxon>Plakobranchidae</taxon>
        <taxon>Plakobranchus</taxon>
    </lineage>
</organism>
<keyword evidence="2" id="KW-1185">Reference proteome</keyword>
<reference evidence="1 2" key="1">
    <citation type="journal article" date="2021" name="Elife">
        <title>Chloroplast acquisition without the gene transfer in kleptoplastic sea slugs, Plakobranchus ocellatus.</title>
        <authorList>
            <person name="Maeda T."/>
            <person name="Takahashi S."/>
            <person name="Yoshida T."/>
            <person name="Shimamura S."/>
            <person name="Takaki Y."/>
            <person name="Nagai Y."/>
            <person name="Toyoda A."/>
            <person name="Suzuki Y."/>
            <person name="Arimoto A."/>
            <person name="Ishii H."/>
            <person name="Satoh N."/>
            <person name="Nishiyama T."/>
            <person name="Hasebe M."/>
            <person name="Maruyama T."/>
            <person name="Minagawa J."/>
            <person name="Obokata J."/>
            <person name="Shigenobu S."/>
        </authorList>
    </citation>
    <scope>NUCLEOTIDE SEQUENCE [LARGE SCALE GENOMIC DNA]</scope>
</reference>
<dbReference type="GO" id="GO:0003676">
    <property type="term" value="F:nucleic acid binding"/>
    <property type="evidence" value="ECO:0007669"/>
    <property type="project" value="InterPro"/>
</dbReference>
<sequence>MATVFWDSCGMILLDFLSKGESVNVDRYCEILDQLRHAVRRKGPGVAELSFNTIMQPPTRQNAQRNVLNVTGGTLFPIQPTVQTLHPQAFIYLGP</sequence>
<proteinExistence type="predicted"/>
<comment type="caution">
    <text evidence="1">The sequence shown here is derived from an EMBL/GenBank/DDBJ whole genome shotgun (WGS) entry which is preliminary data.</text>
</comment>
<accession>A0AAV4CYK6</accession>
<evidence type="ECO:0000313" key="1">
    <source>
        <dbReference type="EMBL" id="GFO37027.1"/>
    </source>
</evidence>
<dbReference type="Pfam" id="PF01359">
    <property type="entry name" value="Transposase_1"/>
    <property type="match status" value="1"/>
</dbReference>
<dbReference type="Gene3D" id="3.30.420.10">
    <property type="entry name" value="Ribonuclease H-like superfamily/Ribonuclease H"/>
    <property type="match status" value="1"/>
</dbReference>
<protein>
    <submittedName>
        <fullName evidence="1">Mariner mos1 transposase</fullName>
    </submittedName>
</protein>
<dbReference type="Proteomes" id="UP000735302">
    <property type="component" value="Unassembled WGS sequence"/>
</dbReference>
<dbReference type="AlphaFoldDB" id="A0AAV4CYK6"/>
<dbReference type="InterPro" id="IPR001888">
    <property type="entry name" value="Transposase_1"/>
</dbReference>
<evidence type="ECO:0000313" key="2">
    <source>
        <dbReference type="Proteomes" id="UP000735302"/>
    </source>
</evidence>
<dbReference type="EMBL" id="BLXT01007159">
    <property type="protein sequence ID" value="GFO37027.1"/>
    <property type="molecule type" value="Genomic_DNA"/>
</dbReference>